<keyword evidence="1" id="KW-0547">Nucleotide-binding</keyword>
<dbReference type="InterPro" id="IPR023873">
    <property type="entry name" value="FeFe-hyd_GTPase_HydF"/>
</dbReference>
<name>A0ABS6G007_9FIRM</name>
<evidence type="ECO:0000256" key="1">
    <source>
        <dbReference type="ARBA" id="ARBA00022741"/>
    </source>
</evidence>
<evidence type="ECO:0000259" key="4">
    <source>
        <dbReference type="Pfam" id="PF18133"/>
    </source>
</evidence>
<keyword evidence="6" id="KW-1185">Reference proteome</keyword>
<dbReference type="InterPro" id="IPR006073">
    <property type="entry name" value="GTP-bd"/>
</dbReference>
<feature type="domain" description="G" evidence="2">
    <location>
        <begin position="12"/>
        <end position="126"/>
    </location>
</feature>
<dbReference type="EMBL" id="JAHLQK010000001">
    <property type="protein sequence ID" value="MBU5675476.1"/>
    <property type="molecule type" value="Genomic_DNA"/>
</dbReference>
<evidence type="ECO:0000259" key="2">
    <source>
        <dbReference type="Pfam" id="PF01926"/>
    </source>
</evidence>
<sequence length="403" mass="45922">MNNTPKGNRRHIVVYGKRNAGKSSIMNKIIGQDVSLVSDIKGTTTDPVSKAVELIPFGPVVFIDTGGIDDGGELGVLRVEKAIKTLEKVDFAIYVMAIDDIEQESYLEFVKEFKRRDIPYITVINKVDIVSKERLQEIKYNIEFEKKWENVVFISTKYDTTIENLKDELIKKLNIEDKEETLIGDIIPYGGKIIMVVPIDSEAPKGRLILPQVQLIRDCLDHGIKSYVVRDIELASAIEDLKDIDLIVTDSQVFKEVDKIVPRYINLTSFSIIMARQKGDLKTFLEGITTIEKLKEKENPRVLIMESCSHNTSHEDIGKVKIPKFLTKHLEKEIDFHFRMGEDFLKDIESYDLVIHCGSCMLNKKSMASRIKICQDNNVPITNYGILLAYLTDTLDRATQVFM</sequence>
<dbReference type="NCBIfam" id="TIGR03918">
    <property type="entry name" value="GTP_HydF"/>
    <property type="match status" value="1"/>
</dbReference>
<organism evidence="5 6">
    <name type="scientific">Alkaliphilus flagellatus</name>
    <dbReference type="NCBI Taxonomy" id="2841507"/>
    <lineage>
        <taxon>Bacteria</taxon>
        <taxon>Bacillati</taxon>
        <taxon>Bacillota</taxon>
        <taxon>Clostridia</taxon>
        <taxon>Peptostreptococcales</taxon>
        <taxon>Natronincolaceae</taxon>
        <taxon>Alkaliphilus</taxon>
    </lineage>
</organism>
<accession>A0ABS6G007</accession>
<dbReference type="PANTHER" id="PTHR42714">
    <property type="entry name" value="TRNA MODIFICATION GTPASE GTPBP3"/>
    <property type="match status" value="1"/>
</dbReference>
<reference evidence="5 6" key="1">
    <citation type="submission" date="2021-06" db="EMBL/GenBank/DDBJ databases">
        <authorList>
            <person name="Sun Q."/>
            <person name="Li D."/>
        </authorList>
    </citation>
    <scope>NUCLEOTIDE SEQUENCE [LARGE SCALE GENOMIC DNA]</scope>
    <source>
        <strain evidence="5 6">MSJ-5</strain>
    </source>
</reference>
<dbReference type="Proteomes" id="UP000779508">
    <property type="component" value="Unassembled WGS sequence"/>
</dbReference>
<feature type="domain" description="Hydrogen maturase F dimerization" evidence="3">
    <location>
        <begin position="182"/>
        <end position="279"/>
    </location>
</feature>
<feature type="domain" description="Hydrogen maturase F tetramerization" evidence="4">
    <location>
        <begin position="282"/>
        <end position="400"/>
    </location>
</feature>
<dbReference type="InterPro" id="IPR041606">
    <property type="entry name" value="HydF_dimer"/>
</dbReference>
<dbReference type="Pfam" id="PF01926">
    <property type="entry name" value="MMR_HSR1"/>
    <property type="match status" value="1"/>
</dbReference>
<dbReference type="InterPro" id="IPR005225">
    <property type="entry name" value="Small_GTP-bd"/>
</dbReference>
<evidence type="ECO:0000313" key="6">
    <source>
        <dbReference type="Proteomes" id="UP000779508"/>
    </source>
</evidence>
<gene>
    <name evidence="5" type="primary">hydF</name>
    <name evidence="5" type="ORF">KQI88_03485</name>
</gene>
<proteinExistence type="predicted"/>
<dbReference type="Pfam" id="PF18128">
    <property type="entry name" value="HydF_dimer"/>
    <property type="match status" value="1"/>
</dbReference>
<dbReference type="InterPro" id="IPR040644">
    <property type="entry name" value="HydF_tetramer"/>
</dbReference>
<dbReference type="PANTHER" id="PTHR42714:SF6">
    <property type="entry name" value="TRANSLATION INITIATION FACTOR IF-2"/>
    <property type="match status" value="1"/>
</dbReference>
<dbReference type="NCBIfam" id="TIGR00231">
    <property type="entry name" value="small_GTP"/>
    <property type="match status" value="1"/>
</dbReference>
<evidence type="ECO:0000259" key="3">
    <source>
        <dbReference type="Pfam" id="PF18128"/>
    </source>
</evidence>
<evidence type="ECO:0000313" key="5">
    <source>
        <dbReference type="EMBL" id="MBU5675476.1"/>
    </source>
</evidence>
<dbReference type="Pfam" id="PF18133">
    <property type="entry name" value="HydF_tetramer"/>
    <property type="match status" value="1"/>
</dbReference>
<comment type="caution">
    <text evidence="5">The sequence shown here is derived from an EMBL/GenBank/DDBJ whole genome shotgun (WGS) entry which is preliminary data.</text>
</comment>
<dbReference type="RefSeq" id="WP_216414955.1">
    <property type="nucleotide sequence ID" value="NZ_JAHLQK010000001.1"/>
</dbReference>
<dbReference type="CDD" id="cd00880">
    <property type="entry name" value="Era_like"/>
    <property type="match status" value="1"/>
</dbReference>
<protein>
    <submittedName>
        <fullName evidence="5">[FeFe] hydrogenase H-cluster maturation GTPase HydF</fullName>
    </submittedName>
</protein>